<dbReference type="Pfam" id="PF02535">
    <property type="entry name" value="Zip"/>
    <property type="match status" value="1"/>
</dbReference>
<feature type="transmembrane region" description="Helical" evidence="6">
    <location>
        <begin position="237"/>
        <end position="256"/>
    </location>
</feature>
<dbReference type="EMBL" id="JAPZBO010000007">
    <property type="protein sequence ID" value="KAJ5311710.1"/>
    <property type="molecule type" value="Genomic_DNA"/>
</dbReference>
<dbReference type="InterPro" id="IPR003689">
    <property type="entry name" value="ZIP"/>
</dbReference>
<evidence type="ECO:0000256" key="6">
    <source>
        <dbReference type="SAM" id="Phobius"/>
    </source>
</evidence>
<feature type="region of interest" description="Disordered" evidence="5">
    <location>
        <begin position="93"/>
        <end position="127"/>
    </location>
</feature>
<evidence type="ECO:0000313" key="8">
    <source>
        <dbReference type="EMBL" id="KAJ5311710.1"/>
    </source>
</evidence>
<gene>
    <name evidence="8" type="ORF">N7476_007570</name>
</gene>
<evidence type="ECO:0000256" key="4">
    <source>
        <dbReference type="ARBA" id="ARBA00023136"/>
    </source>
</evidence>
<keyword evidence="3 6" id="KW-1133">Transmembrane helix</keyword>
<evidence type="ECO:0000256" key="2">
    <source>
        <dbReference type="ARBA" id="ARBA00022692"/>
    </source>
</evidence>
<evidence type="ECO:0000256" key="3">
    <source>
        <dbReference type="ARBA" id="ARBA00022989"/>
    </source>
</evidence>
<keyword evidence="2 6" id="KW-0812">Transmembrane</keyword>
<sequence>MHYLKPFLISLSAATAFAATSTSTAETTSITGCHTHGSDIYCIDGEGHEISVSATATPTSGVPAEYTGCHSHGSESYCMDTDGNEALIVAEDTEHTQSEHEESEHSHDHEGSEHSHDDEGSEEENKTSCHFHAGVEHCVSEGESEESNHESCGIQTRDYDVPLRIGTLFVVLVTSAIGVFAPILLLKLPFANVNAVFSTVIKQFGTGIIVATAFVHLYTHANLMFTNKCMGELDYEATTSAIVMAGIFLAFLFEFVGHRIISSKKCATESNQAPRKDASPPHSTLAHLGHSHGAALDPTKPDTKFSVLVMEAGVLFHSILIGLTLVVAGDSFYKTLLVVIVFHQFFEGLALGVRIAMLPGAIFPSKAIMAGTFALITPIGMAIGLGVLHTFNGNEKSTLVALGTLDALSAGILVWVGVVDMWARDWVIEGGEMMNASLSKVLIGGLSLVTGLVLMGLLGKWA</sequence>
<comment type="subcellular location">
    <subcellularLocation>
        <location evidence="1">Membrane</location>
        <topology evidence="1">Multi-pass membrane protein</topology>
    </subcellularLocation>
</comment>
<dbReference type="GO" id="GO:0005886">
    <property type="term" value="C:plasma membrane"/>
    <property type="evidence" value="ECO:0007669"/>
    <property type="project" value="TreeGrafter"/>
</dbReference>
<evidence type="ECO:0000256" key="7">
    <source>
        <dbReference type="SAM" id="SignalP"/>
    </source>
</evidence>
<feature type="transmembrane region" description="Helical" evidence="6">
    <location>
        <begin position="193"/>
        <end position="217"/>
    </location>
</feature>
<dbReference type="Proteomes" id="UP001147746">
    <property type="component" value="Unassembled WGS sequence"/>
</dbReference>
<dbReference type="AlphaFoldDB" id="A0A9W9U555"/>
<evidence type="ECO:0000313" key="9">
    <source>
        <dbReference type="Proteomes" id="UP001147746"/>
    </source>
</evidence>
<accession>A0A9W9U555</accession>
<dbReference type="GO" id="GO:0005385">
    <property type="term" value="F:zinc ion transmembrane transporter activity"/>
    <property type="evidence" value="ECO:0007669"/>
    <property type="project" value="TreeGrafter"/>
</dbReference>
<dbReference type="PANTHER" id="PTHR11040:SF44">
    <property type="entry name" value="PROTEIN ZNTC-RELATED"/>
    <property type="match status" value="1"/>
</dbReference>
<evidence type="ECO:0000256" key="5">
    <source>
        <dbReference type="SAM" id="MobiDB-lite"/>
    </source>
</evidence>
<protein>
    <submittedName>
        <fullName evidence="8">Uncharacterized protein</fullName>
    </submittedName>
</protein>
<organism evidence="8 9">
    <name type="scientific">Penicillium atrosanguineum</name>
    <dbReference type="NCBI Taxonomy" id="1132637"/>
    <lineage>
        <taxon>Eukaryota</taxon>
        <taxon>Fungi</taxon>
        <taxon>Dikarya</taxon>
        <taxon>Ascomycota</taxon>
        <taxon>Pezizomycotina</taxon>
        <taxon>Eurotiomycetes</taxon>
        <taxon>Eurotiomycetidae</taxon>
        <taxon>Eurotiales</taxon>
        <taxon>Aspergillaceae</taxon>
        <taxon>Penicillium</taxon>
    </lineage>
</organism>
<keyword evidence="4 6" id="KW-0472">Membrane</keyword>
<dbReference type="PANTHER" id="PTHR11040">
    <property type="entry name" value="ZINC/IRON TRANSPORTER"/>
    <property type="match status" value="1"/>
</dbReference>
<evidence type="ECO:0000256" key="1">
    <source>
        <dbReference type="ARBA" id="ARBA00004141"/>
    </source>
</evidence>
<feature type="transmembrane region" description="Helical" evidence="6">
    <location>
        <begin position="165"/>
        <end position="186"/>
    </location>
</feature>
<feature type="transmembrane region" description="Helical" evidence="6">
    <location>
        <begin position="400"/>
        <end position="420"/>
    </location>
</feature>
<feature type="transmembrane region" description="Helical" evidence="6">
    <location>
        <begin position="441"/>
        <end position="459"/>
    </location>
</feature>
<comment type="caution">
    <text evidence="8">The sequence shown here is derived from an EMBL/GenBank/DDBJ whole genome shotgun (WGS) entry which is preliminary data.</text>
</comment>
<reference evidence="8" key="2">
    <citation type="journal article" date="2023" name="IMA Fungus">
        <title>Comparative genomic study of the Penicillium genus elucidates a diverse pangenome and 15 lateral gene transfer events.</title>
        <authorList>
            <person name="Petersen C."/>
            <person name="Sorensen T."/>
            <person name="Nielsen M.R."/>
            <person name="Sondergaard T.E."/>
            <person name="Sorensen J.L."/>
            <person name="Fitzpatrick D.A."/>
            <person name="Frisvad J.C."/>
            <person name="Nielsen K.L."/>
        </authorList>
    </citation>
    <scope>NUCLEOTIDE SEQUENCE</scope>
    <source>
        <strain evidence="8">IBT 21472</strain>
    </source>
</reference>
<feature type="transmembrane region" description="Helical" evidence="6">
    <location>
        <begin position="308"/>
        <end position="329"/>
    </location>
</feature>
<feature type="transmembrane region" description="Helical" evidence="6">
    <location>
        <begin position="367"/>
        <end position="388"/>
    </location>
</feature>
<reference evidence="8" key="1">
    <citation type="submission" date="2022-12" db="EMBL/GenBank/DDBJ databases">
        <authorList>
            <person name="Petersen C."/>
        </authorList>
    </citation>
    <scope>NUCLEOTIDE SEQUENCE</scope>
    <source>
        <strain evidence="8">IBT 21472</strain>
    </source>
</reference>
<proteinExistence type="predicted"/>
<keyword evidence="9" id="KW-1185">Reference proteome</keyword>
<name>A0A9W9U555_9EURO</name>
<feature type="signal peptide" evidence="7">
    <location>
        <begin position="1"/>
        <end position="18"/>
    </location>
</feature>
<feature type="transmembrane region" description="Helical" evidence="6">
    <location>
        <begin position="335"/>
        <end position="355"/>
    </location>
</feature>
<feature type="chain" id="PRO_5040759942" evidence="7">
    <location>
        <begin position="19"/>
        <end position="462"/>
    </location>
</feature>
<keyword evidence="7" id="KW-0732">Signal</keyword>